<name>A0AAU8J936_9CYAN</name>
<keyword evidence="3" id="KW-0378">Hydrolase</keyword>
<feature type="domain" description="TNase-like" evidence="5">
    <location>
        <begin position="26"/>
        <end position="156"/>
    </location>
</feature>
<dbReference type="SUPFAM" id="SSF50199">
    <property type="entry name" value="Staphylococcal nuclease"/>
    <property type="match status" value="1"/>
</dbReference>
<dbReference type="InterPro" id="IPR016071">
    <property type="entry name" value="Staphylococal_nuclease_OB-fold"/>
</dbReference>
<dbReference type="EMBL" id="CP159837">
    <property type="protein sequence ID" value="XCM35219.1"/>
    <property type="molecule type" value="Genomic_DNA"/>
</dbReference>
<evidence type="ECO:0000313" key="6">
    <source>
        <dbReference type="EMBL" id="XCM35219.1"/>
    </source>
</evidence>
<feature type="chain" id="PRO_5043840528" evidence="4">
    <location>
        <begin position="26"/>
        <end position="156"/>
    </location>
</feature>
<evidence type="ECO:0000256" key="2">
    <source>
        <dbReference type="ARBA" id="ARBA00022759"/>
    </source>
</evidence>
<dbReference type="SMART" id="SM00318">
    <property type="entry name" value="SNc"/>
    <property type="match status" value="1"/>
</dbReference>
<dbReference type="InterPro" id="IPR035437">
    <property type="entry name" value="SNase_OB-fold_sf"/>
</dbReference>
<evidence type="ECO:0000256" key="4">
    <source>
        <dbReference type="SAM" id="SignalP"/>
    </source>
</evidence>
<evidence type="ECO:0000259" key="5">
    <source>
        <dbReference type="PROSITE" id="PS50830"/>
    </source>
</evidence>
<dbReference type="PROSITE" id="PS50830">
    <property type="entry name" value="TNASE_3"/>
    <property type="match status" value="1"/>
</dbReference>
<dbReference type="GO" id="GO:0016787">
    <property type="term" value="F:hydrolase activity"/>
    <property type="evidence" value="ECO:0007669"/>
    <property type="project" value="UniProtKB-KW"/>
</dbReference>
<gene>
    <name evidence="6" type="ORF">ABWT76_003878</name>
</gene>
<evidence type="ECO:0000256" key="3">
    <source>
        <dbReference type="ARBA" id="ARBA00022801"/>
    </source>
</evidence>
<keyword evidence="1" id="KW-0540">Nuclease</keyword>
<protein>
    <submittedName>
        <fullName evidence="6">Thermonuclease family protein</fullName>
    </submittedName>
</protein>
<sequence>MKTKTSLFGLITGIILAVFPQTVNANPLTATVEKITDGDTVVLNQGGRSITTQLACIDSPDWVNGQPESNAQNSKNRLTQLIPVGSSVQYYDLGTINSGRVLAVIFSGNRNINLLMVAEGQAQLHNSFRQTCRTSADALADAESNAKNQRLGMWNN</sequence>
<reference evidence="6" key="1">
    <citation type="submission" date="2024-07" db="EMBL/GenBank/DDBJ databases">
        <authorList>
            <person name="Kim Y.J."/>
            <person name="Jeong J.Y."/>
        </authorList>
    </citation>
    <scope>NUCLEOTIDE SEQUENCE</scope>
    <source>
        <strain evidence="6">GIHE-MW2</strain>
    </source>
</reference>
<dbReference type="PANTHER" id="PTHR12302:SF3">
    <property type="entry name" value="SERINE_THREONINE-PROTEIN KINASE 31"/>
    <property type="match status" value="1"/>
</dbReference>
<organism evidence="6">
    <name type="scientific">Planktothricoides raciborskii GIHE-MW2</name>
    <dbReference type="NCBI Taxonomy" id="2792601"/>
    <lineage>
        <taxon>Bacteria</taxon>
        <taxon>Bacillati</taxon>
        <taxon>Cyanobacteriota</taxon>
        <taxon>Cyanophyceae</taxon>
        <taxon>Oscillatoriophycideae</taxon>
        <taxon>Oscillatoriales</taxon>
        <taxon>Oscillatoriaceae</taxon>
        <taxon>Planktothricoides</taxon>
    </lineage>
</organism>
<dbReference type="Pfam" id="PF00565">
    <property type="entry name" value="SNase"/>
    <property type="match status" value="1"/>
</dbReference>
<feature type="signal peptide" evidence="4">
    <location>
        <begin position="1"/>
        <end position="25"/>
    </location>
</feature>
<dbReference type="AlphaFoldDB" id="A0AAU8J936"/>
<dbReference type="GO" id="GO:0004519">
    <property type="term" value="F:endonuclease activity"/>
    <property type="evidence" value="ECO:0007669"/>
    <property type="project" value="UniProtKB-KW"/>
</dbReference>
<evidence type="ECO:0000256" key="1">
    <source>
        <dbReference type="ARBA" id="ARBA00022722"/>
    </source>
</evidence>
<accession>A0AAU8J936</accession>
<dbReference type="RefSeq" id="WP_354634825.1">
    <property type="nucleotide sequence ID" value="NZ_CP159837.1"/>
</dbReference>
<dbReference type="PANTHER" id="PTHR12302">
    <property type="entry name" value="EBNA2 BINDING PROTEIN P100"/>
    <property type="match status" value="1"/>
</dbReference>
<proteinExistence type="predicted"/>
<keyword evidence="2" id="KW-0255">Endonuclease</keyword>
<keyword evidence="4" id="KW-0732">Signal</keyword>
<dbReference type="Gene3D" id="2.40.50.90">
    <property type="match status" value="1"/>
</dbReference>